<gene>
    <name evidence="1" type="ORF">S01H4_39503</name>
</gene>
<reference evidence="1" key="1">
    <citation type="journal article" date="2014" name="Front. Microbiol.">
        <title>High frequency of phylogenetically diverse reductive dehalogenase-homologous genes in deep subseafloor sedimentary metagenomes.</title>
        <authorList>
            <person name="Kawai M."/>
            <person name="Futagami T."/>
            <person name="Toyoda A."/>
            <person name="Takaki Y."/>
            <person name="Nishi S."/>
            <person name="Hori S."/>
            <person name="Arai W."/>
            <person name="Tsubouchi T."/>
            <person name="Morono Y."/>
            <person name="Uchiyama I."/>
            <person name="Ito T."/>
            <person name="Fujiyama A."/>
            <person name="Inagaki F."/>
            <person name="Takami H."/>
        </authorList>
    </citation>
    <scope>NUCLEOTIDE SEQUENCE</scope>
    <source>
        <strain evidence="1">Expedition CK06-06</strain>
    </source>
</reference>
<evidence type="ECO:0000313" key="1">
    <source>
        <dbReference type="EMBL" id="GAG99860.1"/>
    </source>
</evidence>
<organism evidence="1">
    <name type="scientific">marine sediment metagenome</name>
    <dbReference type="NCBI Taxonomy" id="412755"/>
    <lineage>
        <taxon>unclassified sequences</taxon>
        <taxon>metagenomes</taxon>
        <taxon>ecological metagenomes</taxon>
    </lineage>
</organism>
<sequence>MLRSKHSEFMRQLWQDPEYRAKQQAAWRRLRADPEYHSRMSDSMRERWQDPKYVAAVMAGRKNSTRPIKPKIDKPASYALYWPALPYSWLISGEGLDPELFKLGIEFLCA</sequence>
<protein>
    <submittedName>
        <fullName evidence="1">Uncharacterized protein</fullName>
    </submittedName>
</protein>
<dbReference type="EMBL" id="BART01021403">
    <property type="protein sequence ID" value="GAG99860.1"/>
    <property type="molecule type" value="Genomic_DNA"/>
</dbReference>
<dbReference type="AlphaFoldDB" id="X1BXU6"/>
<comment type="caution">
    <text evidence="1">The sequence shown here is derived from an EMBL/GenBank/DDBJ whole genome shotgun (WGS) entry which is preliminary data.</text>
</comment>
<proteinExistence type="predicted"/>
<accession>X1BXU6</accession>
<name>X1BXU6_9ZZZZ</name>